<dbReference type="Proteomes" id="UP000492821">
    <property type="component" value="Unassembled WGS sequence"/>
</dbReference>
<feature type="compositionally biased region" description="Polar residues" evidence="1">
    <location>
        <begin position="263"/>
        <end position="274"/>
    </location>
</feature>
<evidence type="ECO:0000313" key="4">
    <source>
        <dbReference type="WBParaSite" id="Pan_g19144.t1"/>
    </source>
</evidence>
<keyword evidence="3" id="KW-1185">Reference proteome</keyword>
<protein>
    <submittedName>
        <fullName evidence="4">Uncharacterized protein</fullName>
    </submittedName>
</protein>
<organism evidence="3 4">
    <name type="scientific">Panagrellus redivivus</name>
    <name type="common">Microworm</name>
    <dbReference type="NCBI Taxonomy" id="6233"/>
    <lineage>
        <taxon>Eukaryota</taxon>
        <taxon>Metazoa</taxon>
        <taxon>Ecdysozoa</taxon>
        <taxon>Nematoda</taxon>
        <taxon>Chromadorea</taxon>
        <taxon>Rhabditida</taxon>
        <taxon>Tylenchina</taxon>
        <taxon>Panagrolaimomorpha</taxon>
        <taxon>Panagrolaimoidea</taxon>
        <taxon>Panagrolaimidae</taxon>
        <taxon>Panagrellus</taxon>
    </lineage>
</organism>
<keyword evidence="2" id="KW-1133">Transmembrane helix</keyword>
<proteinExistence type="predicted"/>
<feature type="compositionally biased region" description="Low complexity" evidence="1">
    <location>
        <begin position="208"/>
        <end position="226"/>
    </location>
</feature>
<keyword evidence="2" id="KW-0472">Membrane</keyword>
<evidence type="ECO:0000256" key="2">
    <source>
        <dbReference type="SAM" id="Phobius"/>
    </source>
</evidence>
<feature type="region of interest" description="Disordered" evidence="1">
    <location>
        <begin position="99"/>
        <end position="120"/>
    </location>
</feature>
<sequence>MADSLADFLTFVSPVCILILFFMCFFRFLFKSCECGAPTEDEESCQSSRPSSAEVVNCRNVSDLDPAELYGDVVFCQVHNEFPPRYEDALKMTPVNERSGSIVSTTDTSRRSSDLRVIPSPPPVYNEAVISIEEDAPSSASDAPPAYTYRNDPLNPSFFQRVQQAFTRRSINLNRASTPGDDHCVTLEKAQGRPATAVSMQLPQASVVNTNPMPSSSTSTSTVVPNRRYSNISTSTHGSVTRASPPRPTLPGAIEVDEDEESTSPSGNQEPHPV</sequence>
<feature type="transmembrane region" description="Helical" evidence="2">
    <location>
        <begin position="7"/>
        <end position="30"/>
    </location>
</feature>
<reference evidence="4" key="2">
    <citation type="submission" date="2020-10" db="UniProtKB">
        <authorList>
            <consortium name="WormBaseParasite"/>
        </authorList>
    </citation>
    <scope>IDENTIFICATION</scope>
</reference>
<feature type="compositionally biased region" description="Low complexity" evidence="1">
    <location>
        <begin position="137"/>
        <end position="146"/>
    </location>
</feature>
<evidence type="ECO:0000256" key="1">
    <source>
        <dbReference type="SAM" id="MobiDB-lite"/>
    </source>
</evidence>
<feature type="region of interest" description="Disordered" evidence="1">
    <location>
        <begin position="207"/>
        <end position="274"/>
    </location>
</feature>
<evidence type="ECO:0000313" key="3">
    <source>
        <dbReference type="Proteomes" id="UP000492821"/>
    </source>
</evidence>
<accession>A0A7E4VDZ3</accession>
<name>A0A7E4VDZ3_PANRE</name>
<dbReference type="AlphaFoldDB" id="A0A7E4VDZ3"/>
<reference evidence="3" key="1">
    <citation type="journal article" date="2013" name="Genetics">
        <title>The draft genome and transcriptome of Panagrellus redivivus are shaped by the harsh demands of a free-living lifestyle.</title>
        <authorList>
            <person name="Srinivasan J."/>
            <person name="Dillman A.R."/>
            <person name="Macchietto M.G."/>
            <person name="Heikkinen L."/>
            <person name="Lakso M."/>
            <person name="Fracchia K.M."/>
            <person name="Antoshechkin I."/>
            <person name="Mortazavi A."/>
            <person name="Wong G."/>
            <person name="Sternberg P.W."/>
        </authorList>
    </citation>
    <scope>NUCLEOTIDE SEQUENCE [LARGE SCALE GENOMIC DNA]</scope>
    <source>
        <strain evidence="3">MT8872</strain>
    </source>
</reference>
<feature type="region of interest" description="Disordered" evidence="1">
    <location>
        <begin position="135"/>
        <end position="154"/>
    </location>
</feature>
<keyword evidence="2" id="KW-0812">Transmembrane</keyword>
<dbReference type="WBParaSite" id="Pan_g19144.t1">
    <property type="protein sequence ID" value="Pan_g19144.t1"/>
    <property type="gene ID" value="Pan_g19144"/>
</dbReference>
<feature type="compositionally biased region" description="Polar residues" evidence="1">
    <location>
        <begin position="228"/>
        <end position="242"/>
    </location>
</feature>